<gene>
    <name evidence="1" type="ORF">L3Y34_001300</name>
</gene>
<sequence length="90" mass="10509">MEKREEAKTTLETKGQRKSCVVSRIHQLKLLRRRLPRHFAGLAGFESKWQEERNRLKEMFGSLDAPTTGLATQYWLAGTGYEIEVTWKVE</sequence>
<dbReference type="EMBL" id="CP090893">
    <property type="protein sequence ID" value="ULU00780.1"/>
    <property type="molecule type" value="Genomic_DNA"/>
</dbReference>
<dbReference type="AlphaFoldDB" id="A0AAE9IQE7"/>
<accession>A0AAE9IQE7</accession>
<proteinExistence type="predicted"/>
<organism evidence="1 2">
    <name type="scientific">Caenorhabditis briggsae</name>
    <dbReference type="NCBI Taxonomy" id="6238"/>
    <lineage>
        <taxon>Eukaryota</taxon>
        <taxon>Metazoa</taxon>
        <taxon>Ecdysozoa</taxon>
        <taxon>Nematoda</taxon>
        <taxon>Chromadorea</taxon>
        <taxon>Rhabditida</taxon>
        <taxon>Rhabditina</taxon>
        <taxon>Rhabditomorpha</taxon>
        <taxon>Rhabditoidea</taxon>
        <taxon>Rhabditidae</taxon>
        <taxon>Peloderinae</taxon>
        <taxon>Caenorhabditis</taxon>
    </lineage>
</organism>
<protein>
    <submittedName>
        <fullName evidence="1">Uncharacterized protein</fullName>
    </submittedName>
</protein>
<dbReference type="Proteomes" id="UP000827892">
    <property type="component" value="Chromosome III"/>
</dbReference>
<name>A0AAE9IQE7_CAEBR</name>
<reference evidence="1 2" key="1">
    <citation type="submission" date="2022-05" db="EMBL/GenBank/DDBJ databases">
        <title>Chromosome-level reference genomes for two strains of Caenorhabditis briggsae: an improved platform for comparative genomics.</title>
        <authorList>
            <person name="Stevens L."/>
            <person name="Andersen E.C."/>
        </authorList>
    </citation>
    <scope>NUCLEOTIDE SEQUENCE [LARGE SCALE GENOMIC DNA]</scope>
    <source>
        <strain evidence="1">QX1410_ONT</strain>
        <tissue evidence="1">Whole-organism</tissue>
    </source>
</reference>
<evidence type="ECO:0000313" key="1">
    <source>
        <dbReference type="EMBL" id="ULU00780.1"/>
    </source>
</evidence>
<evidence type="ECO:0000313" key="2">
    <source>
        <dbReference type="Proteomes" id="UP000827892"/>
    </source>
</evidence>